<feature type="compositionally biased region" description="Basic and acidic residues" evidence="9">
    <location>
        <begin position="11"/>
        <end position="23"/>
    </location>
</feature>
<dbReference type="AlphaFoldDB" id="A0A0M4RSU7"/>
<sequence>MHPDPANQQPLEERVNNRSHRPDSDAFRAFMASSWAPASNELPARAEVADHAARRRRAISEQFKSERLVIPAGALKVRSNDCDYRFRPHSAFAHLTGLGVDHEPDAVLILEPTDEGKGDDGGHHRASLYFRPLAGRDTKEFYADSRSGEFWIGPRPTLAEFKALLGLNTADISQLEVAITKNVGEPAVGGISIRLVRKVDENIDALVDTARYNTAKNPDAMDFEVLDDLDAKLAEALSELRLVKDAWEVGQMKIAVAATAAGFEQIIKSLPRAVAHQRGERVVEGAFFARAREEGNELGYDTIAAAGNNATILHWTRNTGSVNEGELLLVDAGVEADSLYTADITRTIPVNGSYSPVQRKIYQAVLDAADAAFAVAVPGRKFRDVHNAAMEVLADRLQEWGMLPVAAAVALSPEGQQHRRWMPHGTSHHLGLDVHDCAQARAELYLDGVITEGMVFTIEPGLYFKNEDLAIPAEYRGNGVRIEDDILITANGPVNLSAALPRTPEDVEAWMARLS</sequence>
<dbReference type="SUPFAM" id="SSF55920">
    <property type="entry name" value="Creatinase/aminopeptidase"/>
    <property type="match status" value="1"/>
</dbReference>
<keyword evidence="12" id="KW-1185">Reference proteome</keyword>
<dbReference type="Pfam" id="PF05195">
    <property type="entry name" value="AMP_N"/>
    <property type="match status" value="1"/>
</dbReference>
<evidence type="ECO:0000256" key="5">
    <source>
        <dbReference type="ARBA" id="ARBA00022723"/>
    </source>
</evidence>
<dbReference type="PATRIC" id="fig|656366.3.peg.2524"/>
<dbReference type="InterPro" id="IPR000994">
    <property type="entry name" value="Pept_M24"/>
</dbReference>
<gene>
    <name evidence="11" type="ORF">AOC05_11700</name>
</gene>
<comment type="catalytic activity">
    <reaction evidence="1">
        <text>Release of any N-terminal amino acid, including proline, that is linked to proline, even from a dipeptide or tripeptide.</text>
        <dbReference type="EC" id="3.4.11.9"/>
    </reaction>
</comment>
<dbReference type="PROSITE" id="PS00491">
    <property type="entry name" value="PROLINE_PEPTIDASE"/>
    <property type="match status" value="1"/>
</dbReference>
<evidence type="ECO:0000256" key="1">
    <source>
        <dbReference type="ARBA" id="ARBA00001424"/>
    </source>
</evidence>
<dbReference type="EC" id="3.4.11.9" evidence="4"/>
<comment type="similarity">
    <text evidence="3 8">Belongs to the peptidase M24B family.</text>
</comment>
<feature type="region of interest" description="Disordered" evidence="9">
    <location>
        <begin position="1"/>
        <end position="23"/>
    </location>
</feature>
<keyword evidence="11" id="KW-0031">Aminopeptidase</keyword>
<evidence type="ECO:0000313" key="12">
    <source>
        <dbReference type="Proteomes" id="UP000062833"/>
    </source>
</evidence>
<evidence type="ECO:0000256" key="6">
    <source>
        <dbReference type="ARBA" id="ARBA00022801"/>
    </source>
</evidence>
<dbReference type="InterPro" id="IPR052433">
    <property type="entry name" value="X-Pro_dipept-like"/>
</dbReference>
<reference evidence="12" key="1">
    <citation type="submission" date="2015-09" db="EMBL/GenBank/DDBJ databases">
        <title>Complete genome of Arthrobacter alpinus strain R3.8.</title>
        <authorList>
            <person name="See-Too W.S."/>
            <person name="Chan K.G."/>
        </authorList>
    </citation>
    <scope>NUCLEOTIDE SEQUENCE [LARGE SCALE GENOMIC DNA]</scope>
    <source>
        <strain evidence="12">R3.8</strain>
    </source>
</reference>
<dbReference type="Pfam" id="PF00557">
    <property type="entry name" value="Peptidase_M24"/>
    <property type="match status" value="1"/>
</dbReference>
<feature type="domain" description="Aminopeptidase P N-terminal" evidence="10">
    <location>
        <begin position="46"/>
        <end position="190"/>
    </location>
</feature>
<proteinExistence type="inferred from homology"/>
<dbReference type="GO" id="GO:0030145">
    <property type="term" value="F:manganese ion binding"/>
    <property type="evidence" value="ECO:0007669"/>
    <property type="project" value="InterPro"/>
</dbReference>
<dbReference type="Gene3D" id="3.90.230.10">
    <property type="entry name" value="Creatinase/methionine aminopeptidase superfamily"/>
    <property type="match status" value="1"/>
</dbReference>
<dbReference type="PANTHER" id="PTHR43226:SF4">
    <property type="entry name" value="XAA-PRO AMINOPEPTIDASE 3"/>
    <property type="match status" value="1"/>
</dbReference>
<keyword evidence="6" id="KW-0378">Hydrolase</keyword>
<dbReference type="PANTHER" id="PTHR43226">
    <property type="entry name" value="XAA-PRO AMINOPEPTIDASE 3"/>
    <property type="match status" value="1"/>
</dbReference>
<keyword evidence="5 8" id="KW-0479">Metal-binding</keyword>
<organism evidence="11 12">
    <name type="scientific">Arthrobacter alpinus</name>
    <dbReference type="NCBI Taxonomy" id="656366"/>
    <lineage>
        <taxon>Bacteria</taxon>
        <taxon>Bacillati</taxon>
        <taxon>Actinomycetota</taxon>
        <taxon>Actinomycetes</taxon>
        <taxon>Micrococcales</taxon>
        <taxon>Micrococcaceae</taxon>
        <taxon>Arthrobacter</taxon>
    </lineage>
</organism>
<evidence type="ECO:0000313" key="11">
    <source>
        <dbReference type="EMBL" id="ALE94201.1"/>
    </source>
</evidence>
<comment type="cofactor">
    <cofactor evidence="2">
        <name>Mn(2+)</name>
        <dbReference type="ChEBI" id="CHEBI:29035"/>
    </cofactor>
</comment>
<dbReference type="InterPro" id="IPR007865">
    <property type="entry name" value="Aminopep_P_N"/>
</dbReference>
<dbReference type="SMART" id="SM01011">
    <property type="entry name" value="AMP_N"/>
    <property type="match status" value="1"/>
</dbReference>
<dbReference type="KEGG" id="aaq:AOC05_11700"/>
<dbReference type="Proteomes" id="UP000062833">
    <property type="component" value="Chromosome"/>
</dbReference>
<dbReference type="GO" id="GO:0006508">
    <property type="term" value="P:proteolysis"/>
    <property type="evidence" value="ECO:0007669"/>
    <property type="project" value="TreeGrafter"/>
</dbReference>
<feature type="compositionally biased region" description="Polar residues" evidence="9">
    <location>
        <begin position="1"/>
        <end position="10"/>
    </location>
</feature>
<name>A0A0M4RSU7_9MICC</name>
<keyword evidence="11" id="KW-0645">Protease</keyword>
<dbReference type="EMBL" id="CP012677">
    <property type="protein sequence ID" value="ALE94201.1"/>
    <property type="molecule type" value="Genomic_DNA"/>
</dbReference>
<dbReference type="Gene3D" id="3.40.350.10">
    <property type="entry name" value="Creatinase/prolidase N-terminal domain"/>
    <property type="match status" value="1"/>
</dbReference>
<dbReference type="GO" id="GO:0070006">
    <property type="term" value="F:metalloaminopeptidase activity"/>
    <property type="evidence" value="ECO:0007669"/>
    <property type="project" value="InterPro"/>
</dbReference>
<accession>A0A0M4RSU7</accession>
<dbReference type="CDD" id="cd01087">
    <property type="entry name" value="Prolidase"/>
    <property type="match status" value="1"/>
</dbReference>
<evidence type="ECO:0000256" key="3">
    <source>
        <dbReference type="ARBA" id="ARBA00008766"/>
    </source>
</evidence>
<dbReference type="InterPro" id="IPR029149">
    <property type="entry name" value="Creatin/AminoP/Spt16_N"/>
</dbReference>
<dbReference type="OrthoDB" id="9806388at2"/>
<evidence type="ECO:0000256" key="4">
    <source>
        <dbReference type="ARBA" id="ARBA00012574"/>
    </source>
</evidence>
<dbReference type="InterPro" id="IPR001131">
    <property type="entry name" value="Peptidase_M24B_aminopep-P_CS"/>
</dbReference>
<dbReference type="SUPFAM" id="SSF53092">
    <property type="entry name" value="Creatinase/prolidase N-terminal domain"/>
    <property type="match status" value="1"/>
</dbReference>
<evidence type="ECO:0000256" key="8">
    <source>
        <dbReference type="RuleBase" id="RU000590"/>
    </source>
</evidence>
<protein>
    <recommendedName>
        <fullName evidence="4">Xaa-Pro aminopeptidase</fullName>
        <ecNumber evidence="4">3.4.11.9</ecNumber>
    </recommendedName>
</protein>
<evidence type="ECO:0000259" key="10">
    <source>
        <dbReference type="SMART" id="SM01011"/>
    </source>
</evidence>
<evidence type="ECO:0000256" key="2">
    <source>
        <dbReference type="ARBA" id="ARBA00001936"/>
    </source>
</evidence>
<evidence type="ECO:0000256" key="9">
    <source>
        <dbReference type="SAM" id="MobiDB-lite"/>
    </source>
</evidence>
<dbReference type="InterPro" id="IPR036005">
    <property type="entry name" value="Creatinase/aminopeptidase-like"/>
</dbReference>
<dbReference type="GO" id="GO:0005829">
    <property type="term" value="C:cytosol"/>
    <property type="evidence" value="ECO:0007669"/>
    <property type="project" value="TreeGrafter"/>
</dbReference>
<evidence type="ECO:0000256" key="7">
    <source>
        <dbReference type="ARBA" id="ARBA00023211"/>
    </source>
</evidence>
<keyword evidence="7" id="KW-0464">Manganese</keyword>